<evidence type="ECO:0000256" key="4">
    <source>
        <dbReference type="ARBA" id="ARBA00022679"/>
    </source>
</evidence>
<keyword evidence="4" id="KW-0808">Transferase</keyword>
<dbReference type="AlphaFoldDB" id="A0A0E0NLF9"/>
<dbReference type="OMA" id="CTGSVYW"/>
<evidence type="ECO:0000256" key="3">
    <source>
        <dbReference type="ARBA" id="ARBA00022527"/>
    </source>
</evidence>
<keyword evidence="14" id="KW-1185">Reference proteome</keyword>
<feature type="region of interest" description="Disordered" evidence="11">
    <location>
        <begin position="1"/>
        <end position="39"/>
    </location>
</feature>
<evidence type="ECO:0000313" key="13">
    <source>
        <dbReference type="EnsemblPlants" id="ORUFI02G35520.1"/>
    </source>
</evidence>
<dbReference type="InterPro" id="IPR000719">
    <property type="entry name" value="Prot_kinase_dom"/>
</dbReference>
<keyword evidence="7 10" id="KW-0067">ATP-binding</keyword>
<dbReference type="PROSITE" id="PS50011">
    <property type="entry name" value="PROTEIN_KINASE_DOM"/>
    <property type="match status" value="1"/>
</dbReference>
<evidence type="ECO:0000256" key="6">
    <source>
        <dbReference type="ARBA" id="ARBA00022777"/>
    </source>
</evidence>
<dbReference type="Gramene" id="ORUFI02G35520.1">
    <property type="protein sequence ID" value="ORUFI02G35520.1"/>
    <property type="gene ID" value="ORUFI02G35520"/>
</dbReference>
<evidence type="ECO:0000256" key="9">
    <source>
        <dbReference type="ARBA" id="ARBA00048329"/>
    </source>
</evidence>
<sequence length="377" mass="41684">MQPSQRSRRPPRLSRRNATIRQSAYVARPASQLSPPSDQPAFWYSAEESVLEERVVEDEVGDHAEAGGAEAAALVVEEASTSSSSAVSVHAAMVIRRSILNWRKLDLIGAGSSGRVYKAVAEDGFVFAVKEASLTGPESYTKQTACQFEQEILLLSRLEHKNIVQYFGAKKGETVLCIFLEFVSEGSLVSVYEKQQLEESTNIILYKTDPQWIGLSASDIKCANILVDKNGAVKVGDFGLAKEIKVWKQKRSCTGSVYWMAPEVVRGNPYGYSADIWSLGCTVLEILTQRIPYPDDNWVSKSYSFRLLTVSSNSLLIQFYQVSVFYQIGRGQLPPVPGSISPVSRGFIHKCLQVNPDDRPSADELLNHPFVAVPEPD</sequence>
<feature type="binding site" evidence="10">
    <location>
        <position position="130"/>
    </location>
    <ligand>
        <name>ATP</name>
        <dbReference type="ChEBI" id="CHEBI:30616"/>
    </ligand>
</feature>
<evidence type="ECO:0000256" key="10">
    <source>
        <dbReference type="PROSITE-ProRule" id="PRU10141"/>
    </source>
</evidence>
<dbReference type="GO" id="GO:0005737">
    <property type="term" value="C:cytoplasm"/>
    <property type="evidence" value="ECO:0007669"/>
    <property type="project" value="TreeGrafter"/>
</dbReference>
<dbReference type="SUPFAM" id="SSF56112">
    <property type="entry name" value="Protein kinase-like (PK-like)"/>
    <property type="match status" value="1"/>
</dbReference>
<dbReference type="InterPro" id="IPR050538">
    <property type="entry name" value="MAP_kinase_kinase_kinase"/>
</dbReference>
<dbReference type="Gene3D" id="1.10.510.10">
    <property type="entry name" value="Transferase(Phosphotransferase) domain 1"/>
    <property type="match status" value="2"/>
</dbReference>
<comment type="catalytic activity">
    <reaction evidence="8">
        <text>L-threonyl-[protein] + ATP = O-phospho-L-threonyl-[protein] + ADP + H(+)</text>
        <dbReference type="Rhea" id="RHEA:46608"/>
        <dbReference type="Rhea" id="RHEA-COMP:11060"/>
        <dbReference type="Rhea" id="RHEA-COMP:11605"/>
        <dbReference type="ChEBI" id="CHEBI:15378"/>
        <dbReference type="ChEBI" id="CHEBI:30013"/>
        <dbReference type="ChEBI" id="CHEBI:30616"/>
        <dbReference type="ChEBI" id="CHEBI:61977"/>
        <dbReference type="ChEBI" id="CHEBI:456216"/>
        <dbReference type="EC" id="2.7.11.25"/>
    </reaction>
</comment>
<dbReference type="PROSITE" id="PS00107">
    <property type="entry name" value="PROTEIN_KINASE_ATP"/>
    <property type="match status" value="1"/>
</dbReference>
<feature type="compositionally biased region" description="Basic residues" evidence="11">
    <location>
        <begin position="1"/>
        <end position="15"/>
    </location>
</feature>
<protein>
    <recommendedName>
        <fullName evidence="2">mitogen-activated protein kinase kinase kinase</fullName>
        <ecNumber evidence="2">2.7.11.25</ecNumber>
    </recommendedName>
</protein>
<dbReference type="Pfam" id="PF00069">
    <property type="entry name" value="Pkinase"/>
    <property type="match status" value="2"/>
</dbReference>
<dbReference type="SMART" id="SM00220">
    <property type="entry name" value="S_TKc"/>
    <property type="match status" value="1"/>
</dbReference>
<dbReference type="PANTHER" id="PTHR48016:SF29">
    <property type="entry name" value="MITOGEN-ACTIVATED PROTEIN KINASE KINASE KINASE 1-RELATED"/>
    <property type="match status" value="1"/>
</dbReference>
<dbReference type="HOGENOM" id="CLU_000288_63_23_1"/>
<name>A0A0E0NLF9_ORYRU</name>
<evidence type="ECO:0000256" key="5">
    <source>
        <dbReference type="ARBA" id="ARBA00022741"/>
    </source>
</evidence>
<keyword evidence="5 10" id="KW-0547">Nucleotide-binding</keyword>
<comment type="similarity">
    <text evidence="1">Belongs to the protein kinase superfamily. STE Ser/Thr protein kinase family. MAP kinase kinase kinase subfamily.</text>
</comment>
<dbReference type="GO" id="GO:0005524">
    <property type="term" value="F:ATP binding"/>
    <property type="evidence" value="ECO:0007669"/>
    <property type="project" value="UniProtKB-UniRule"/>
</dbReference>
<reference evidence="14" key="1">
    <citation type="submission" date="2013-06" db="EMBL/GenBank/DDBJ databases">
        <authorList>
            <person name="Zhao Q."/>
        </authorList>
    </citation>
    <scope>NUCLEOTIDE SEQUENCE</scope>
    <source>
        <strain evidence="14">cv. W1943</strain>
    </source>
</reference>
<organism evidence="13 14">
    <name type="scientific">Oryza rufipogon</name>
    <name type="common">Brownbeard rice</name>
    <name type="synonym">Asian wild rice</name>
    <dbReference type="NCBI Taxonomy" id="4529"/>
    <lineage>
        <taxon>Eukaryota</taxon>
        <taxon>Viridiplantae</taxon>
        <taxon>Streptophyta</taxon>
        <taxon>Embryophyta</taxon>
        <taxon>Tracheophyta</taxon>
        <taxon>Spermatophyta</taxon>
        <taxon>Magnoliopsida</taxon>
        <taxon>Liliopsida</taxon>
        <taxon>Poales</taxon>
        <taxon>Poaceae</taxon>
        <taxon>BOP clade</taxon>
        <taxon>Oryzoideae</taxon>
        <taxon>Oryzeae</taxon>
        <taxon>Oryzinae</taxon>
        <taxon>Oryza</taxon>
    </lineage>
</organism>
<proteinExistence type="inferred from homology"/>
<evidence type="ECO:0000313" key="14">
    <source>
        <dbReference type="Proteomes" id="UP000008022"/>
    </source>
</evidence>
<dbReference type="PANTHER" id="PTHR48016">
    <property type="entry name" value="MAP KINASE KINASE KINASE SSK2-RELATED-RELATED"/>
    <property type="match status" value="1"/>
</dbReference>
<dbReference type="EnsemblPlants" id="ORUFI02G35520.1">
    <property type="protein sequence ID" value="ORUFI02G35520.1"/>
    <property type="gene ID" value="ORUFI02G35520"/>
</dbReference>
<evidence type="ECO:0000256" key="1">
    <source>
        <dbReference type="ARBA" id="ARBA00006529"/>
    </source>
</evidence>
<accession>A0A0E0NLF9</accession>
<dbReference type="eggNOG" id="KOG0198">
    <property type="taxonomic scope" value="Eukaryota"/>
</dbReference>
<evidence type="ECO:0000256" key="11">
    <source>
        <dbReference type="SAM" id="MobiDB-lite"/>
    </source>
</evidence>
<dbReference type="EC" id="2.7.11.25" evidence="2"/>
<evidence type="ECO:0000256" key="7">
    <source>
        <dbReference type="ARBA" id="ARBA00022840"/>
    </source>
</evidence>
<keyword evidence="6" id="KW-0418">Kinase</keyword>
<comment type="catalytic activity">
    <reaction evidence="9">
        <text>L-seryl-[protein] + ATP = O-phospho-L-seryl-[protein] + ADP + H(+)</text>
        <dbReference type="Rhea" id="RHEA:17989"/>
        <dbReference type="Rhea" id="RHEA-COMP:9863"/>
        <dbReference type="Rhea" id="RHEA-COMP:11604"/>
        <dbReference type="ChEBI" id="CHEBI:15378"/>
        <dbReference type="ChEBI" id="CHEBI:29999"/>
        <dbReference type="ChEBI" id="CHEBI:30616"/>
        <dbReference type="ChEBI" id="CHEBI:83421"/>
        <dbReference type="ChEBI" id="CHEBI:456216"/>
        <dbReference type="EC" id="2.7.11.25"/>
    </reaction>
</comment>
<dbReference type="Proteomes" id="UP000008022">
    <property type="component" value="Unassembled WGS sequence"/>
</dbReference>
<evidence type="ECO:0000256" key="8">
    <source>
        <dbReference type="ARBA" id="ARBA00047559"/>
    </source>
</evidence>
<dbReference type="InterPro" id="IPR011009">
    <property type="entry name" value="Kinase-like_dom_sf"/>
</dbReference>
<evidence type="ECO:0000259" key="12">
    <source>
        <dbReference type="PROSITE" id="PS50011"/>
    </source>
</evidence>
<evidence type="ECO:0000256" key="2">
    <source>
        <dbReference type="ARBA" id="ARBA00012406"/>
    </source>
</evidence>
<dbReference type="InterPro" id="IPR017441">
    <property type="entry name" value="Protein_kinase_ATP_BS"/>
</dbReference>
<keyword evidence="3" id="KW-0723">Serine/threonine-protein kinase</keyword>
<dbReference type="GO" id="GO:0004709">
    <property type="term" value="F:MAP kinase kinase kinase activity"/>
    <property type="evidence" value="ECO:0007669"/>
    <property type="project" value="UniProtKB-EC"/>
</dbReference>
<reference evidence="13" key="2">
    <citation type="submission" date="2015-06" db="UniProtKB">
        <authorList>
            <consortium name="EnsemblPlants"/>
        </authorList>
    </citation>
    <scope>IDENTIFICATION</scope>
</reference>
<feature type="domain" description="Protein kinase" evidence="12">
    <location>
        <begin position="102"/>
        <end position="371"/>
    </location>
</feature>
<dbReference type="STRING" id="4529.A0A0E0NLF9"/>